<dbReference type="InterPro" id="IPR029057">
    <property type="entry name" value="PRTase-like"/>
</dbReference>
<dbReference type="EMBL" id="DVHF01000030">
    <property type="protein sequence ID" value="HIR56473.1"/>
    <property type="molecule type" value="Genomic_DNA"/>
</dbReference>
<evidence type="ECO:0000313" key="4">
    <source>
        <dbReference type="EMBL" id="HIR56473.1"/>
    </source>
</evidence>
<dbReference type="Gene3D" id="3.40.50.2020">
    <property type="match status" value="1"/>
</dbReference>
<organism evidence="4 5">
    <name type="scientific">Candidatus Gallacutalibacter pullicola</name>
    <dbReference type="NCBI Taxonomy" id="2840830"/>
    <lineage>
        <taxon>Bacteria</taxon>
        <taxon>Bacillati</taxon>
        <taxon>Bacillota</taxon>
        <taxon>Clostridia</taxon>
        <taxon>Eubacteriales</taxon>
        <taxon>Candidatus Gallacutalibacter</taxon>
    </lineage>
</organism>
<proteinExistence type="inferred from homology"/>
<evidence type="ECO:0000256" key="1">
    <source>
        <dbReference type="ARBA" id="ARBA00008007"/>
    </source>
</evidence>
<evidence type="ECO:0000259" key="3">
    <source>
        <dbReference type="Pfam" id="PF18912"/>
    </source>
</evidence>
<protein>
    <submittedName>
        <fullName evidence="4">ComF family protein</fullName>
    </submittedName>
</protein>
<dbReference type="CDD" id="cd06223">
    <property type="entry name" value="PRTases_typeI"/>
    <property type="match status" value="1"/>
</dbReference>
<evidence type="ECO:0000259" key="2">
    <source>
        <dbReference type="Pfam" id="PF00156"/>
    </source>
</evidence>
<dbReference type="Pfam" id="PF18912">
    <property type="entry name" value="DZR_2"/>
    <property type="match status" value="1"/>
</dbReference>
<accession>A0A9D1DPC0</accession>
<comment type="caution">
    <text evidence="4">The sequence shown here is derived from an EMBL/GenBank/DDBJ whole genome shotgun (WGS) entry which is preliminary data.</text>
</comment>
<comment type="similarity">
    <text evidence="1">Belongs to the ComF/GntX family.</text>
</comment>
<dbReference type="InterPro" id="IPR044005">
    <property type="entry name" value="DZR_2"/>
</dbReference>
<reference evidence="4" key="1">
    <citation type="submission" date="2020-10" db="EMBL/GenBank/DDBJ databases">
        <authorList>
            <person name="Gilroy R."/>
        </authorList>
    </citation>
    <scope>NUCLEOTIDE SEQUENCE</scope>
    <source>
        <strain evidence="4">ChiSjej1B19-7085</strain>
    </source>
</reference>
<feature type="domain" description="Phosphoribosyltransferase" evidence="2">
    <location>
        <begin position="175"/>
        <end position="220"/>
    </location>
</feature>
<evidence type="ECO:0000313" key="5">
    <source>
        <dbReference type="Proteomes" id="UP000886785"/>
    </source>
</evidence>
<dbReference type="PANTHER" id="PTHR47505">
    <property type="entry name" value="DNA UTILIZATION PROTEIN YHGH"/>
    <property type="match status" value="1"/>
</dbReference>
<sequence length="229" mass="26064">MRHPFLQALTDLFFPRRCIFCGALLSYDGILCRECENDPQIQPRLFRKWLNREAGGNPILCIVPYRYEGKPRDAIHALKFHRKTAAADFFGNRMALTLRHALPPGSVDVITCVPMSRKKERERGYNQAELLAKSVGREYGLPYEGLLEKFRENRIQHDLDREERVQNVKGVYRVRRPGRAVGKRILLVDDVITTGSTCGECAHVLLEAGAREVICAAATAVIREKESEN</sequence>
<dbReference type="Proteomes" id="UP000886785">
    <property type="component" value="Unassembled WGS sequence"/>
</dbReference>
<dbReference type="InterPro" id="IPR000836">
    <property type="entry name" value="PRTase_dom"/>
</dbReference>
<dbReference type="InterPro" id="IPR051910">
    <property type="entry name" value="ComF/GntX_DNA_util-trans"/>
</dbReference>
<dbReference type="Pfam" id="PF00156">
    <property type="entry name" value="Pribosyltran"/>
    <property type="match status" value="1"/>
</dbReference>
<dbReference type="SUPFAM" id="SSF53271">
    <property type="entry name" value="PRTase-like"/>
    <property type="match status" value="1"/>
</dbReference>
<gene>
    <name evidence="4" type="ORF">IAA54_02310</name>
</gene>
<name>A0A9D1DPC0_9FIRM</name>
<dbReference type="PANTHER" id="PTHR47505:SF1">
    <property type="entry name" value="DNA UTILIZATION PROTEIN YHGH"/>
    <property type="match status" value="1"/>
</dbReference>
<reference evidence="4" key="2">
    <citation type="journal article" date="2021" name="PeerJ">
        <title>Extensive microbial diversity within the chicken gut microbiome revealed by metagenomics and culture.</title>
        <authorList>
            <person name="Gilroy R."/>
            <person name="Ravi A."/>
            <person name="Getino M."/>
            <person name="Pursley I."/>
            <person name="Horton D.L."/>
            <person name="Alikhan N.F."/>
            <person name="Baker D."/>
            <person name="Gharbi K."/>
            <person name="Hall N."/>
            <person name="Watson M."/>
            <person name="Adriaenssens E.M."/>
            <person name="Foster-Nyarko E."/>
            <person name="Jarju S."/>
            <person name="Secka A."/>
            <person name="Antonio M."/>
            <person name="Oren A."/>
            <person name="Chaudhuri R.R."/>
            <person name="La Ragione R."/>
            <person name="Hildebrand F."/>
            <person name="Pallen M.J."/>
        </authorList>
    </citation>
    <scope>NUCLEOTIDE SEQUENCE</scope>
    <source>
        <strain evidence="4">ChiSjej1B19-7085</strain>
    </source>
</reference>
<feature type="domain" description="Double zinc ribbon" evidence="3">
    <location>
        <begin position="10"/>
        <end position="40"/>
    </location>
</feature>
<dbReference type="AlphaFoldDB" id="A0A9D1DPC0"/>